<dbReference type="SFLD" id="SFLDG01129">
    <property type="entry name" value="C1.5:_HAD__Beta-PGM__Phosphata"/>
    <property type="match status" value="1"/>
</dbReference>
<comment type="cofactor">
    <cofactor evidence="1">
        <name>Mg(2+)</name>
        <dbReference type="ChEBI" id="CHEBI:18420"/>
    </cofactor>
</comment>
<evidence type="ECO:0000313" key="5">
    <source>
        <dbReference type="EMBL" id="CDG40682.1"/>
    </source>
</evidence>
<dbReference type="EMBL" id="CBLX010000023">
    <property type="protein sequence ID" value="CDG40682.1"/>
    <property type="molecule type" value="Genomic_DNA"/>
</dbReference>
<dbReference type="Gene3D" id="1.10.150.240">
    <property type="entry name" value="Putative phosphatase, domain 2"/>
    <property type="match status" value="1"/>
</dbReference>
<dbReference type="InterPro" id="IPR023214">
    <property type="entry name" value="HAD_sf"/>
</dbReference>
<dbReference type="InterPro" id="IPR023198">
    <property type="entry name" value="PGP-like_dom2"/>
</dbReference>
<dbReference type="SFLD" id="SFLDS00003">
    <property type="entry name" value="Haloacid_Dehalogenase"/>
    <property type="match status" value="1"/>
</dbReference>
<accession>A0A060QLW8</accession>
<dbReference type="PANTHER" id="PTHR46193">
    <property type="entry name" value="6-PHOSPHOGLUCONATE PHOSPHATASE"/>
    <property type="match status" value="1"/>
</dbReference>
<comment type="similarity">
    <text evidence="2">Belongs to the HAD-like hydrolase superfamily. CbbY/CbbZ/Gph/YieH family.</text>
</comment>
<sequence length="235" mass="25356">MSDTRPSALCASGQLRLVIFDCDGVLIDSEGPSCRLVASAARDHGIALSDDEALHRFAGKALGQVKRELEAETGLDLGDDYVAIMQNRLVDLMRDEAAPIEGAAAMLSAVQALGLPFRVGSNSSWPEMEVKFARVGFEPFFPKERVHSARDMMRPKPDPYVFLHAAEQEGVAPSACVVIEDSDTGVQAAHDAGMACILLRAEGPSPALDWSGLRRIAHLDELAPMLASVMEEQNR</sequence>
<evidence type="ECO:0000256" key="4">
    <source>
        <dbReference type="ARBA" id="ARBA00022842"/>
    </source>
</evidence>
<proteinExistence type="inferred from homology"/>
<dbReference type="Proteomes" id="UP000027583">
    <property type="component" value="Unassembled WGS sequence"/>
</dbReference>
<dbReference type="eggNOG" id="COG0637">
    <property type="taxonomic scope" value="Bacteria"/>
</dbReference>
<dbReference type="GO" id="GO:0046872">
    <property type="term" value="F:metal ion binding"/>
    <property type="evidence" value="ECO:0007669"/>
    <property type="project" value="UniProtKB-KW"/>
</dbReference>
<dbReference type="Gene3D" id="3.40.50.1000">
    <property type="entry name" value="HAD superfamily/HAD-like"/>
    <property type="match status" value="1"/>
</dbReference>
<evidence type="ECO:0000256" key="1">
    <source>
        <dbReference type="ARBA" id="ARBA00001946"/>
    </source>
</evidence>
<name>A0A060QLW8_9PROT</name>
<evidence type="ECO:0000313" key="6">
    <source>
        <dbReference type="Proteomes" id="UP000027583"/>
    </source>
</evidence>
<evidence type="ECO:0000256" key="3">
    <source>
        <dbReference type="ARBA" id="ARBA00022723"/>
    </source>
</evidence>
<evidence type="ECO:0000256" key="2">
    <source>
        <dbReference type="ARBA" id="ARBA00006171"/>
    </source>
</evidence>
<organism evidence="5 6">
    <name type="scientific">Asaia bogorensis</name>
    <dbReference type="NCBI Taxonomy" id="91915"/>
    <lineage>
        <taxon>Bacteria</taxon>
        <taxon>Pseudomonadati</taxon>
        <taxon>Pseudomonadota</taxon>
        <taxon>Alphaproteobacteria</taxon>
        <taxon>Acetobacterales</taxon>
        <taxon>Acetobacteraceae</taxon>
        <taxon>Asaia</taxon>
    </lineage>
</organism>
<dbReference type="InterPro" id="IPR006439">
    <property type="entry name" value="HAD-SF_hydro_IA"/>
</dbReference>
<dbReference type="AlphaFoldDB" id="A0A060QLW8"/>
<dbReference type="InterPro" id="IPR051600">
    <property type="entry name" value="Beta-PGM-like"/>
</dbReference>
<keyword evidence="3" id="KW-0479">Metal-binding</keyword>
<reference evidence="5 6" key="1">
    <citation type="journal article" date="2014" name="Genome Biol. Evol.">
        <title>Acetic acid bacteria genomes reveal functional traits for adaptation to life in insect guts.</title>
        <authorList>
            <person name="Chouaia B."/>
            <person name="Gaiarsa S."/>
            <person name="Crotti E."/>
            <person name="Comandatore F."/>
            <person name="Degli Esposti M."/>
            <person name="Ricci I."/>
            <person name="Alma A."/>
            <person name="Favia G."/>
            <person name="Bandi C."/>
            <person name="Daffonchio D."/>
        </authorList>
    </citation>
    <scope>NUCLEOTIDE SEQUENCE [LARGE SCALE GENOMIC DNA]</scope>
    <source>
        <strain evidence="5 6">SF2.1</strain>
    </source>
</reference>
<keyword evidence="4" id="KW-0460">Magnesium</keyword>
<dbReference type="NCBIfam" id="TIGR01509">
    <property type="entry name" value="HAD-SF-IA-v3"/>
    <property type="match status" value="1"/>
</dbReference>
<reference evidence="5 6" key="2">
    <citation type="journal article" date="2014" name="PLoS ONE">
        <title>Evolution of mitochondria reconstructed from the energy metabolism of living bacteria.</title>
        <authorList>
            <person name="Degli Esposti M."/>
            <person name="Chouaia B."/>
            <person name="Comandatore F."/>
            <person name="Crotti E."/>
            <person name="Sassera D."/>
            <person name="Lievens P.M."/>
            <person name="Daffonchio D."/>
            <person name="Bandi C."/>
        </authorList>
    </citation>
    <scope>NUCLEOTIDE SEQUENCE [LARGE SCALE GENOMIC DNA]</scope>
    <source>
        <strain evidence="5 6">SF2.1</strain>
    </source>
</reference>
<dbReference type="PANTHER" id="PTHR46193:SF10">
    <property type="entry name" value="6-PHOSPHOGLUCONATE PHOSPHATASE"/>
    <property type="match status" value="1"/>
</dbReference>
<dbReference type="Pfam" id="PF00702">
    <property type="entry name" value="Hydrolase"/>
    <property type="match status" value="1"/>
</dbReference>
<dbReference type="SUPFAM" id="SSF56784">
    <property type="entry name" value="HAD-like"/>
    <property type="match status" value="1"/>
</dbReference>
<dbReference type="PRINTS" id="PR00413">
    <property type="entry name" value="HADHALOGNASE"/>
</dbReference>
<protein>
    <submittedName>
        <fullName evidence="5">Phosphatase YieH</fullName>
    </submittedName>
</protein>
<dbReference type="InterPro" id="IPR036412">
    <property type="entry name" value="HAD-like_sf"/>
</dbReference>
<comment type="caution">
    <text evidence="5">The sequence shown here is derived from an EMBL/GenBank/DDBJ whole genome shotgun (WGS) entry which is preliminary data.</text>
</comment>
<gene>
    <name evidence="5" type="ORF">ASAP_2637</name>
</gene>
<dbReference type="RefSeq" id="WP_023978289.1">
    <property type="nucleotide sequence ID" value="NZ_CBLX010000023.1"/>
</dbReference>
<dbReference type="GO" id="GO:0003824">
    <property type="term" value="F:catalytic activity"/>
    <property type="evidence" value="ECO:0007669"/>
    <property type="project" value="UniProtKB-ARBA"/>
</dbReference>